<dbReference type="Pfam" id="PF00550">
    <property type="entry name" value="PP-binding"/>
    <property type="match status" value="1"/>
</dbReference>
<feature type="domain" description="Carrier" evidence="1">
    <location>
        <begin position="4"/>
        <end position="79"/>
    </location>
</feature>
<dbReference type="InterPro" id="IPR036736">
    <property type="entry name" value="ACP-like_sf"/>
</dbReference>
<protein>
    <submittedName>
        <fullName evidence="2">Acyl carrier protein</fullName>
    </submittedName>
</protein>
<evidence type="ECO:0000313" key="2">
    <source>
        <dbReference type="EMBL" id="CAA6818884.1"/>
    </source>
</evidence>
<dbReference type="PROSITE" id="PS50075">
    <property type="entry name" value="CARRIER"/>
    <property type="match status" value="1"/>
</dbReference>
<dbReference type="SUPFAM" id="SSF47336">
    <property type="entry name" value="ACP-like"/>
    <property type="match status" value="1"/>
</dbReference>
<dbReference type="InterPro" id="IPR009081">
    <property type="entry name" value="PP-bd_ACP"/>
</dbReference>
<reference evidence="2" key="1">
    <citation type="submission" date="2020-01" db="EMBL/GenBank/DDBJ databases">
        <authorList>
            <person name="Meier V. D."/>
            <person name="Meier V D."/>
        </authorList>
    </citation>
    <scope>NUCLEOTIDE SEQUENCE</scope>
    <source>
        <strain evidence="2">HLG_WM_MAG_10</strain>
    </source>
</reference>
<name>A0A6S6THS9_9BACT</name>
<evidence type="ECO:0000259" key="1">
    <source>
        <dbReference type="PROSITE" id="PS50075"/>
    </source>
</evidence>
<dbReference type="AlphaFoldDB" id="A0A6S6THS9"/>
<organism evidence="2">
    <name type="scientific">uncultured Aureispira sp</name>
    <dbReference type="NCBI Taxonomy" id="1331704"/>
    <lineage>
        <taxon>Bacteria</taxon>
        <taxon>Pseudomonadati</taxon>
        <taxon>Bacteroidota</taxon>
        <taxon>Saprospiria</taxon>
        <taxon>Saprospirales</taxon>
        <taxon>Saprospiraceae</taxon>
        <taxon>Aureispira</taxon>
        <taxon>environmental samples</taxon>
    </lineage>
</organism>
<proteinExistence type="predicted"/>
<sequence>MEKVKIIEITNRFLIDEFEVEPDEIILENNFHKTLDLDSLDYVDLVVVIQSNFGFKLTADDFKGVDTFNEFYNMIETHLHKFTKENAS</sequence>
<accession>A0A6S6THS9</accession>
<dbReference type="EMBL" id="CACVAQ010000269">
    <property type="protein sequence ID" value="CAA6818884.1"/>
    <property type="molecule type" value="Genomic_DNA"/>
</dbReference>
<dbReference type="Gene3D" id="1.10.1200.10">
    <property type="entry name" value="ACP-like"/>
    <property type="match status" value="1"/>
</dbReference>
<gene>
    <name evidence="2" type="ORF">HELGO_WM17587</name>
</gene>